<keyword evidence="1" id="KW-0472">Membrane</keyword>
<dbReference type="RefSeq" id="WP_315855181.1">
    <property type="nucleotide sequence ID" value="NZ_CP081869.1"/>
</dbReference>
<gene>
    <name evidence="2" type="ORF">K6K41_10800</name>
</gene>
<dbReference type="PANTHER" id="PTHR38598:SF1">
    <property type="entry name" value="INNER MEMBRANE PROTEIN YJCH"/>
    <property type="match status" value="1"/>
</dbReference>
<accession>A0A9E6RCL4</accession>
<dbReference type="EMBL" id="CP081869">
    <property type="protein sequence ID" value="QZO01797.1"/>
    <property type="molecule type" value="Genomic_DNA"/>
</dbReference>
<dbReference type="Pfam" id="PF04341">
    <property type="entry name" value="DUF485"/>
    <property type="match status" value="1"/>
</dbReference>
<reference evidence="2" key="1">
    <citation type="submission" date="2021-08" db="EMBL/GenBank/DDBJ databases">
        <authorList>
            <person name="Zhang H."/>
            <person name="Xu M."/>
            <person name="Yu Z."/>
            <person name="Yang L."/>
            <person name="Cai Y."/>
        </authorList>
    </citation>
    <scope>NUCLEOTIDE SEQUENCE</scope>
    <source>
        <strain evidence="2">CHL1</strain>
    </source>
</reference>
<dbReference type="InterPro" id="IPR007436">
    <property type="entry name" value="DUF485"/>
</dbReference>
<dbReference type="KEGG" id="cmet:K6K41_10800"/>
<feature type="transmembrane region" description="Helical" evidence="1">
    <location>
        <begin position="27"/>
        <end position="49"/>
    </location>
</feature>
<evidence type="ECO:0000256" key="1">
    <source>
        <dbReference type="SAM" id="Phobius"/>
    </source>
</evidence>
<name>A0A9E6RCL4_9HYPH</name>
<dbReference type="GO" id="GO:0005886">
    <property type="term" value="C:plasma membrane"/>
    <property type="evidence" value="ECO:0007669"/>
    <property type="project" value="TreeGrafter"/>
</dbReference>
<dbReference type="InterPro" id="IPR052959">
    <property type="entry name" value="Inner_membrane_assoc"/>
</dbReference>
<dbReference type="PANTHER" id="PTHR38598">
    <property type="entry name" value="INNER MEMBRANE PROTEIN YJCH"/>
    <property type="match status" value="1"/>
</dbReference>
<evidence type="ECO:0000313" key="2">
    <source>
        <dbReference type="EMBL" id="QZO01797.1"/>
    </source>
</evidence>
<keyword evidence="1" id="KW-0812">Transmembrane</keyword>
<dbReference type="Proteomes" id="UP000825701">
    <property type="component" value="Chromosome"/>
</dbReference>
<evidence type="ECO:0000313" key="3">
    <source>
        <dbReference type="Proteomes" id="UP000825701"/>
    </source>
</evidence>
<feature type="transmembrane region" description="Helical" evidence="1">
    <location>
        <begin position="61"/>
        <end position="85"/>
    </location>
</feature>
<sequence length="99" mass="10707">MVSIDDAAALPAAPDDFVRLARRRTRVAVALSLVMIAMYFGFMAMFAFAKPTMGTMLAPGLSLSILLGAGVIVGSFALCLVYVVWANRFYDPAVRRIMS</sequence>
<organism evidence="2 3">
    <name type="scientific">Chenggangzhangella methanolivorans</name>
    <dbReference type="NCBI Taxonomy" id="1437009"/>
    <lineage>
        <taxon>Bacteria</taxon>
        <taxon>Pseudomonadati</taxon>
        <taxon>Pseudomonadota</taxon>
        <taxon>Alphaproteobacteria</taxon>
        <taxon>Hyphomicrobiales</taxon>
        <taxon>Methylopilaceae</taxon>
        <taxon>Chenggangzhangella</taxon>
    </lineage>
</organism>
<keyword evidence="3" id="KW-1185">Reference proteome</keyword>
<proteinExistence type="predicted"/>
<keyword evidence="1" id="KW-1133">Transmembrane helix</keyword>
<dbReference type="AlphaFoldDB" id="A0A9E6RCL4"/>
<protein>
    <submittedName>
        <fullName evidence="2">DUF485 domain-containing protein</fullName>
    </submittedName>
</protein>